<protein>
    <recommendedName>
        <fullName evidence="1">Polymerase beta nucleotidyltransferase domain-containing protein</fullName>
    </recommendedName>
</protein>
<reference evidence="2 3" key="1">
    <citation type="submission" date="2018-05" db="EMBL/GenBank/DDBJ databases">
        <title>complete genome sequence of Aquabacterium olei NBRC 110486.</title>
        <authorList>
            <person name="Tang B."/>
            <person name="Chang J."/>
            <person name="Zhang L."/>
            <person name="Yang H."/>
        </authorList>
    </citation>
    <scope>NUCLEOTIDE SEQUENCE [LARGE SCALE GENOMIC DNA]</scope>
    <source>
        <strain evidence="2 3">NBRC 110486</strain>
    </source>
</reference>
<evidence type="ECO:0000313" key="2">
    <source>
        <dbReference type="EMBL" id="AWI54993.1"/>
    </source>
</evidence>
<dbReference type="Gene3D" id="3.30.460.10">
    <property type="entry name" value="Beta Polymerase, domain 2"/>
    <property type="match status" value="1"/>
</dbReference>
<keyword evidence="3" id="KW-1185">Reference proteome</keyword>
<dbReference type="AlphaFoldDB" id="A0A2U8FVC4"/>
<dbReference type="OrthoDB" id="9808659at2"/>
<dbReference type="KEGG" id="aon:DEH84_00030"/>
<dbReference type="Proteomes" id="UP000244892">
    <property type="component" value="Chromosome"/>
</dbReference>
<dbReference type="Pfam" id="PF18765">
    <property type="entry name" value="Polbeta"/>
    <property type="match status" value="1"/>
</dbReference>
<sequence length="103" mass="11653">MPRGLNVEPRHWNIIQAILMQEVPDREVRAFGSRVKASAKPHSDLDLVVMGDVALDIATQARLNDAFAESDLPWRVDVVDWATTSEAFRELIQQHTVVLQHGR</sequence>
<dbReference type="EMBL" id="CP029210">
    <property type="protein sequence ID" value="AWI54993.1"/>
    <property type="molecule type" value="Genomic_DNA"/>
</dbReference>
<dbReference type="CDD" id="cd05403">
    <property type="entry name" value="NT_KNTase_like"/>
    <property type="match status" value="1"/>
</dbReference>
<organism evidence="2 3">
    <name type="scientific">Aquabacterium olei</name>
    <dbReference type="NCBI Taxonomy" id="1296669"/>
    <lineage>
        <taxon>Bacteria</taxon>
        <taxon>Pseudomonadati</taxon>
        <taxon>Pseudomonadota</taxon>
        <taxon>Betaproteobacteria</taxon>
        <taxon>Burkholderiales</taxon>
        <taxon>Aquabacterium</taxon>
    </lineage>
</organism>
<proteinExistence type="predicted"/>
<gene>
    <name evidence="2" type="ORF">DEH84_00030</name>
</gene>
<name>A0A2U8FVC4_9BURK</name>
<evidence type="ECO:0000259" key="1">
    <source>
        <dbReference type="Pfam" id="PF18765"/>
    </source>
</evidence>
<dbReference type="SUPFAM" id="SSF81301">
    <property type="entry name" value="Nucleotidyltransferase"/>
    <property type="match status" value="1"/>
</dbReference>
<feature type="domain" description="Polymerase beta nucleotidyltransferase" evidence="1">
    <location>
        <begin position="15"/>
        <end position="99"/>
    </location>
</feature>
<dbReference type="InterPro" id="IPR041633">
    <property type="entry name" value="Polbeta"/>
</dbReference>
<accession>A0A2U8FVC4</accession>
<dbReference type="InterPro" id="IPR043519">
    <property type="entry name" value="NT_sf"/>
</dbReference>
<evidence type="ECO:0000313" key="3">
    <source>
        <dbReference type="Proteomes" id="UP000244892"/>
    </source>
</evidence>